<name>A0A1B2DCN3_9BACL</name>
<dbReference type="Pfam" id="PF00082">
    <property type="entry name" value="Peptidase_S8"/>
    <property type="match status" value="1"/>
</dbReference>
<dbReference type="InterPro" id="IPR050131">
    <property type="entry name" value="Peptidase_S8_subtilisin-like"/>
</dbReference>
<dbReference type="InterPro" id="IPR000209">
    <property type="entry name" value="Peptidase_S8/S53_dom"/>
</dbReference>
<feature type="domain" description="SLH" evidence="9">
    <location>
        <begin position="1803"/>
        <end position="1866"/>
    </location>
</feature>
<dbReference type="RefSeq" id="WP_099516869.1">
    <property type="nucleotide sequence ID" value="NZ_CP016808.1"/>
</dbReference>
<dbReference type="InterPro" id="IPR001119">
    <property type="entry name" value="SLH_dom"/>
</dbReference>
<dbReference type="SUPFAM" id="SSF52743">
    <property type="entry name" value="Subtilisin-like"/>
    <property type="match status" value="1"/>
</dbReference>
<feature type="chain" id="PRO_5008534978" description="SLH domain-containing protein" evidence="8">
    <location>
        <begin position="31"/>
        <end position="1934"/>
    </location>
</feature>
<evidence type="ECO:0000256" key="3">
    <source>
        <dbReference type="ARBA" id="ARBA00022801"/>
    </source>
</evidence>
<dbReference type="GO" id="GO:0006508">
    <property type="term" value="P:proteolysis"/>
    <property type="evidence" value="ECO:0007669"/>
    <property type="project" value="UniProtKB-KW"/>
</dbReference>
<feature type="active site" description="Charge relay system" evidence="5">
    <location>
        <position position="167"/>
    </location>
</feature>
<dbReference type="InterPro" id="IPR015500">
    <property type="entry name" value="Peptidase_S8_subtilisin-rel"/>
</dbReference>
<feature type="domain" description="SLH" evidence="9">
    <location>
        <begin position="1735"/>
        <end position="1798"/>
    </location>
</feature>
<evidence type="ECO:0000256" key="2">
    <source>
        <dbReference type="ARBA" id="ARBA00022670"/>
    </source>
</evidence>
<reference evidence="10" key="1">
    <citation type="submission" date="2016-08" db="EMBL/GenBank/DDBJ databases">
        <title>Complete Genome Seqeunce of Paenibacillus sp. BIHB 4019 from tea rhizoplane.</title>
        <authorList>
            <person name="Thakur R."/>
            <person name="Swarnkar M.K."/>
            <person name="Gulati A."/>
        </authorList>
    </citation>
    <scope>NUCLEOTIDE SEQUENCE [LARGE SCALE GENOMIC DNA]</scope>
    <source>
        <strain evidence="10">BIHB4019</strain>
    </source>
</reference>
<dbReference type="PRINTS" id="PR00723">
    <property type="entry name" value="SUBTILISIN"/>
</dbReference>
<protein>
    <recommendedName>
        <fullName evidence="9">SLH domain-containing protein</fullName>
    </recommendedName>
</protein>
<dbReference type="PROSITE" id="PS00137">
    <property type="entry name" value="SUBTILASE_HIS"/>
    <property type="match status" value="1"/>
</dbReference>
<keyword evidence="2 5" id="KW-0645">Protease</keyword>
<feature type="compositionally biased region" description="Gly residues" evidence="7">
    <location>
        <begin position="1513"/>
        <end position="1532"/>
    </location>
</feature>
<accession>A0A1B2DCN3</accession>
<gene>
    <name evidence="10" type="ORF">BBD42_02570</name>
</gene>
<evidence type="ECO:0000256" key="4">
    <source>
        <dbReference type="ARBA" id="ARBA00022825"/>
    </source>
</evidence>
<dbReference type="PANTHER" id="PTHR43806">
    <property type="entry name" value="PEPTIDASE S8"/>
    <property type="match status" value="1"/>
</dbReference>
<keyword evidence="3 5" id="KW-0378">Hydrolase</keyword>
<dbReference type="PROSITE" id="PS51892">
    <property type="entry name" value="SUBTILASE"/>
    <property type="match status" value="1"/>
</dbReference>
<feature type="region of interest" description="Disordered" evidence="7">
    <location>
        <begin position="1472"/>
        <end position="1537"/>
    </location>
</feature>
<dbReference type="InterPro" id="IPR054399">
    <property type="entry name" value="Fervidolysin-like_N_prodom"/>
</dbReference>
<evidence type="ECO:0000256" key="7">
    <source>
        <dbReference type="SAM" id="MobiDB-lite"/>
    </source>
</evidence>
<organism evidence="10">
    <name type="scientific">Paenibacillus sp. BIHB 4019</name>
    <dbReference type="NCBI Taxonomy" id="1870819"/>
    <lineage>
        <taxon>Bacteria</taxon>
        <taxon>Bacillati</taxon>
        <taxon>Bacillota</taxon>
        <taxon>Bacilli</taxon>
        <taxon>Bacillales</taxon>
        <taxon>Paenibacillaceae</taxon>
        <taxon>Paenibacillus</taxon>
    </lineage>
</organism>
<evidence type="ECO:0000259" key="9">
    <source>
        <dbReference type="PROSITE" id="PS51272"/>
    </source>
</evidence>
<sequence>MYGLSRKWKSSLALWLAVLILLTSAVPAYAASTEDSGASQDAGVIAGEYIVKYESSSAPAAQTPTYGIAGIEEVQSDPEALVSLVTVDPQRDADEVVSELESLPGVEFAEPNRIYEVFDAETSGIFAVAAPSDPYYTSQWALNAIAAPQAWERLQNNTNSVVVAVVDTGIDATHPDLQGRLLPGVNMADARADGTSYESDWGSKDDQGHGTAVASVIASVYNNTIGIAGAVGPLNVSVLPVKVMNNKGWGTTLNVAKGITYAADQGVDIINLSLGGEYSKAIVDAVSYAQSKNVLVVAAAGNEGTNVNSTYPAAAPGVLAVGSIGKTKLRSSFSNYGSSLAVVAPGEDILVAALSGQGNVDDRYSSVNGTSFSSPYAAAVAAIYKADHPSALPGEIRSALMDTAQDLGTAGVDPYFGHGLVNAAAVLDAGTVAPIQIIRPASGADVTGTATLEAMVNQDANEVTAVRFYLDEIAPANQIAEAVGTAGQSLYTAKWDSSGAADGNRSLLAVAYKGSAPAFQTELRVKLWNNPETGLVLKVKDPDGNVAPGALVMVSKQVAATAAAEEAAAAVVPTGQPAYSYEMVWNGYTDVEGVVRIPGALAVDLKKLSVLVQGSFDQADNPQGNTSFFYQRIVQGPGVFELDGEGTAGVHFQTTTRSGAPAKASNYYATLLDNNGVSYGTTTALNDISITTEPTIYMDKGVYNLFSYGKEQDGTYFLSKWHNQVTTATTDMSFDGQQTGEVAIGADEQIAGGVIYLYNEQTDEALGVSTTLNSTGSDQQEVISGEKVYVTAGDYRYWVDLEIKDPSGGQNWVYVLGSNQNRAKVTAGGQTTINAGGGLRLAKFEPDLDSLKNYFDKIGEIYEPQLPYYFEKRGKVVYTKHEFLDNFDNQLVGMYRGSVVHSTELFKKSVAGDDLGTVTADESGKWETQSYYFGDLYPVYKVVNEAGNYVPYNTGALSPRPAFRLFYWSGLWAINASKVTPGTYYVTLSLQNNPLAGRELSSTMENHIIDNQGVELSFKDEKGQAIRPFTWIYHLDKDEHGNAEWVKSFQLWADSTTKKLYVTGGIKLSEQENGNMAVIRYTNSAGQYVYVMRQFTKVSDLIDPATGVVQVDPGLQAVDLTTKDKDGNALQYLTKKLHEVIVPAAVNGKETNFLFPLETTGRIYLEPKDYRFDAHYITTADGQGRKSNYYFLTDQAVAIGGVAGVQTVAFDANTDKMSRIETVADKEGYNDFRGVALYPFSTYSNTMYETYRAGQIFYVPAGVDYHLEANLVLGDMETPSYAWNYMLEHREQTFEAGQNTIWHMGGTFSPSLALHETQFTAGSAQTLEGDTSVVDSYGNVIEAILVTDSTNVSALSTDADGLDGVAYTRLASGEVKAGTANLPSAGELEASHADDATIAKSIYPRLRIYSSEQSGGSEKLVTDWEKFGYYSSFKEAVDLPVGSYRAELALAAGPLGPTTTLAGQGNFQVTAAEVPSTPTPTPTPVATPAPTEQPTPTPVVDPEPTPSSSTGNGSSGTGNSGSDSSGGTGTGSTGAAADGRATDAEIASAISAAAGKEAITLNASKDALTLSVEQWKKLGDSAKPIQFVMGDARIQMPAGAIPASILAAQSASSTIKWTATPINEQRAAALLKQAANASLVSLSGSIYDFGIVVTNASGVQVRVTAFDEPVTLSLKVSQDSVTAAKQGELGGYHYDESNARWNYMGGTYDAATGHFKFETTHFSMYALMKAKEPFVQISELSDIKGHWAEQAITTLAQQGYVKGVGDGKFAPNRSVTRAEWVTMLALAFFDPASSVSDAPGTQSAHSFSDVAESHWAGASIQAAVEAGLLNGYEDGTFRPNRAITREEMAVMLSRFAAWKSLNVAAEASADSQAVADAFADSGAVADWAKSSINTAIQLGLMKGRSNTQFAPKGELTRAEGATIVVRLLDMLKSK</sequence>
<dbReference type="Pfam" id="PF00395">
    <property type="entry name" value="SLH"/>
    <property type="match status" value="3"/>
</dbReference>
<evidence type="ECO:0000256" key="5">
    <source>
        <dbReference type="PROSITE-ProRule" id="PRU01240"/>
    </source>
</evidence>
<dbReference type="Gene3D" id="3.40.50.200">
    <property type="entry name" value="Peptidase S8/S53 domain"/>
    <property type="match status" value="1"/>
</dbReference>
<feature type="active site" description="Charge relay system" evidence="5">
    <location>
        <position position="209"/>
    </location>
</feature>
<dbReference type="PROSITE" id="PS00136">
    <property type="entry name" value="SUBTILASE_ASP"/>
    <property type="match status" value="1"/>
</dbReference>
<dbReference type="InterPro" id="IPR023828">
    <property type="entry name" value="Peptidase_S8_Ser-AS"/>
</dbReference>
<dbReference type="Pfam" id="PF22148">
    <property type="entry name" value="Fervidolysin_NPro-like"/>
    <property type="match status" value="1"/>
</dbReference>
<dbReference type="InterPro" id="IPR023827">
    <property type="entry name" value="Peptidase_S8_Asp-AS"/>
</dbReference>
<keyword evidence="4 5" id="KW-0720">Serine protease</keyword>
<evidence type="ECO:0000256" key="6">
    <source>
        <dbReference type="RuleBase" id="RU003355"/>
    </source>
</evidence>
<evidence type="ECO:0000256" key="1">
    <source>
        <dbReference type="ARBA" id="ARBA00011073"/>
    </source>
</evidence>
<keyword evidence="8" id="KW-0732">Signal</keyword>
<dbReference type="PANTHER" id="PTHR43806:SF11">
    <property type="entry name" value="CEREVISIN-RELATED"/>
    <property type="match status" value="1"/>
</dbReference>
<dbReference type="PROSITE" id="PS51272">
    <property type="entry name" value="SLH"/>
    <property type="match status" value="3"/>
</dbReference>
<dbReference type="GO" id="GO:0004252">
    <property type="term" value="F:serine-type endopeptidase activity"/>
    <property type="evidence" value="ECO:0007669"/>
    <property type="project" value="UniProtKB-UniRule"/>
</dbReference>
<dbReference type="InterPro" id="IPR022398">
    <property type="entry name" value="Peptidase_S8_His-AS"/>
</dbReference>
<feature type="domain" description="SLH" evidence="9">
    <location>
        <begin position="1875"/>
        <end position="1934"/>
    </location>
</feature>
<dbReference type="PROSITE" id="PS00138">
    <property type="entry name" value="SUBTILASE_SER"/>
    <property type="match status" value="1"/>
</dbReference>
<evidence type="ECO:0000256" key="8">
    <source>
        <dbReference type="SAM" id="SignalP"/>
    </source>
</evidence>
<feature type="signal peptide" evidence="8">
    <location>
        <begin position="1"/>
        <end position="30"/>
    </location>
</feature>
<proteinExistence type="inferred from homology"/>
<dbReference type="EMBL" id="CP016808">
    <property type="protein sequence ID" value="ANY65471.1"/>
    <property type="molecule type" value="Genomic_DNA"/>
</dbReference>
<dbReference type="InterPro" id="IPR036852">
    <property type="entry name" value="Peptidase_S8/S53_dom_sf"/>
</dbReference>
<evidence type="ECO:0000313" key="10">
    <source>
        <dbReference type="EMBL" id="ANY65471.1"/>
    </source>
</evidence>
<comment type="similarity">
    <text evidence="1 5 6">Belongs to the peptidase S8 family.</text>
</comment>
<feature type="active site" description="Charge relay system" evidence="5">
    <location>
        <position position="371"/>
    </location>
</feature>
<feature type="compositionally biased region" description="Pro residues" evidence="7">
    <location>
        <begin position="1477"/>
        <end position="1505"/>
    </location>
</feature>